<sequence>MEMAINPEGTFARHGDVQHEIVQRPTTVELTKASHWQIFQQLKIELLALITVCLIQ</sequence>
<reference evidence="1 2" key="1">
    <citation type="journal article" date="2018" name="Mol. Biol. Evol.">
        <title>Analysis of the draft genome of the red seaweed Gracilariopsis chorda provides insights into genome size evolution in Rhodophyta.</title>
        <authorList>
            <person name="Lee J."/>
            <person name="Yang E.C."/>
            <person name="Graf L."/>
            <person name="Yang J.H."/>
            <person name="Qiu H."/>
            <person name="Zel Zion U."/>
            <person name="Chan C.X."/>
            <person name="Stephens T.G."/>
            <person name="Weber A.P.M."/>
            <person name="Boo G.H."/>
            <person name="Boo S.M."/>
            <person name="Kim K.M."/>
            <person name="Shin Y."/>
            <person name="Jung M."/>
            <person name="Lee S.J."/>
            <person name="Yim H.S."/>
            <person name="Lee J.H."/>
            <person name="Bhattacharya D."/>
            <person name="Yoon H.S."/>
        </authorList>
    </citation>
    <scope>NUCLEOTIDE SEQUENCE [LARGE SCALE GENOMIC DNA]</scope>
    <source>
        <strain evidence="1 2">SKKU-2015</strain>
        <tissue evidence="1">Whole body</tissue>
    </source>
</reference>
<evidence type="ECO:0000313" key="2">
    <source>
        <dbReference type="Proteomes" id="UP000247409"/>
    </source>
</evidence>
<keyword evidence="2" id="KW-1185">Reference proteome</keyword>
<gene>
    <name evidence="1" type="ORF">BWQ96_07059</name>
</gene>
<name>A0A2V3IQ25_9FLOR</name>
<accession>A0A2V3IQ25</accession>
<organism evidence="1 2">
    <name type="scientific">Gracilariopsis chorda</name>
    <dbReference type="NCBI Taxonomy" id="448386"/>
    <lineage>
        <taxon>Eukaryota</taxon>
        <taxon>Rhodophyta</taxon>
        <taxon>Florideophyceae</taxon>
        <taxon>Rhodymeniophycidae</taxon>
        <taxon>Gracilariales</taxon>
        <taxon>Gracilariaceae</taxon>
        <taxon>Gracilariopsis</taxon>
    </lineage>
</organism>
<dbReference type="EMBL" id="NBIV01000133">
    <property type="protein sequence ID" value="PXF43230.1"/>
    <property type="molecule type" value="Genomic_DNA"/>
</dbReference>
<protein>
    <submittedName>
        <fullName evidence="1">Uncharacterized protein</fullName>
    </submittedName>
</protein>
<proteinExistence type="predicted"/>
<dbReference type="AlphaFoldDB" id="A0A2V3IQ25"/>
<comment type="caution">
    <text evidence="1">The sequence shown here is derived from an EMBL/GenBank/DDBJ whole genome shotgun (WGS) entry which is preliminary data.</text>
</comment>
<evidence type="ECO:0000313" key="1">
    <source>
        <dbReference type="EMBL" id="PXF43230.1"/>
    </source>
</evidence>
<dbReference type="Proteomes" id="UP000247409">
    <property type="component" value="Unassembled WGS sequence"/>
</dbReference>